<accession>A0ACD5H0W3</accession>
<organism evidence="1 2">
    <name type="scientific">Desertifilum tharense IPPAS B-1220</name>
    <dbReference type="NCBI Taxonomy" id="1781255"/>
    <lineage>
        <taxon>Bacteria</taxon>
        <taxon>Bacillati</taxon>
        <taxon>Cyanobacteriota</taxon>
        <taxon>Cyanophyceae</taxon>
        <taxon>Desertifilales</taxon>
        <taxon>Desertifilaceae</taxon>
        <taxon>Desertifilum</taxon>
    </lineage>
</organism>
<dbReference type="EMBL" id="CP182909">
    <property type="protein sequence ID" value="XPM66652.1"/>
    <property type="molecule type" value="Genomic_DNA"/>
</dbReference>
<name>A0ACD5H0W3_9CYAN</name>
<reference evidence="1 2" key="1">
    <citation type="journal article" date="2016" name="Genome Announc.">
        <title>Draft Genome Sequence of the Thermotolerant Cyanobacterium Desertifilum sp. IPPAS B-1220.</title>
        <authorList>
            <person name="Mironov K.S."/>
            <person name="Sinetova M.A."/>
            <person name="Bolatkhan K."/>
            <person name="Zayadan B.K."/>
            <person name="Ustinova V.V."/>
            <person name="Kupriyanova E.V."/>
            <person name="Skrypnik A.N."/>
            <person name="Gogoleva N.E."/>
            <person name="Gogolev Y.V."/>
            <person name="Los D.A."/>
        </authorList>
    </citation>
    <scope>NUCLEOTIDE SEQUENCE [LARGE SCALE GENOMIC DNA]</scope>
    <source>
        <strain evidence="1 2">IPPAS B-1220</strain>
    </source>
</reference>
<proteinExistence type="predicted"/>
<gene>
    <name evidence="1" type="ORF">BH720_016135</name>
</gene>
<keyword evidence="2" id="KW-1185">Reference proteome</keyword>
<evidence type="ECO:0000313" key="1">
    <source>
        <dbReference type="EMBL" id="XPM66652.1"/>
    </source>
</evidence>
<evidence type="ECO:0000313" key="2">
    <source>
        <dbReference type="Proteomes" id="UP000095472"/>
    </source>
</evidence>
<sequence length="160" mass="18448">MKNTVQTRLVPQAFLLLYKNARRVGNGYRTGSLFRSRSLASSGTIINHSFLMTERKRYFLRYIGGLLYGELTVPAAFRYYKAAGERLGLSEEGMSYWTLHIKVDELHGRWMIEDVALPLIDLYPEDAWEIVLGYDQQRLMSDRAPEAITQSVREAEQVSH</sequence>
<protein>
    <submittedName>
        <fullName evidence="1">Iron-containing redox enzyme family protein</fullName>
    </submittedName>
</protein>
<dbReference type="Proteomes" id="UP000095472">
    <property type="component" value="Chromosome"/>
</dbReference>